<dbReference type="EMBL" id="AP014957">
    <property type="protein sequence ID" value="BAS73407.1"/>
    <property type="molecule type" value="Genomic_DNA"/>
</dbReference>
<reference evidence="1 2" key="2">
    <citation type="journal article" date="2013" name="Plant Cell Physiol.">
        <title>Rice Annotation Project Database (RAP-DB): an integrative and interactive database for rice genomics.</title>
        <authorList>
            <person name="Sakai H."/>
            <person name="Lee S.S."/>
            <person name="Tanaka T."/>
            <person name="Numa H."/>
            <person name="Kim J."/>
            <person name="Kawahara Y."/>
            <person name="Wakimoto H."/>
            <person name="Yang C.C."/>
            <person name="Iwamoto M."/>
            <person name="Abe T."/>
            <person name="Yamada Y."/>
            <person name="Muto A."/>
            <person name="Inokuchi H."/>
            <person name="Ikemura T."/>
            <person name="Matsumoto T."/>
            <person name="Sasaki T."/>
            <person name="Itoh T."/>
        </authorList>
    </citation>
    <scope>NUCLEOTIDE SEQUENCE [LARGE SCALE GENOMIC DNA]</scope>
    <source>
        <strain evidence="2">cv. Nipponbare</strain>
    </source>
</reference>
<gene>
    <name evidence="1" type="ordered locus">Os01g0646700</name>
    <name evidence="1" type="ORF">OSNPB_010646700</name>
</gene>
<dbReference type="ExpressionAtlas" id="A0A0P0V5W4">
    <property type="expression patterns" value="baseline and differential"/>
</dbReference>
<feature type="non-terminal residue" evidence="1">
    <location>
        <position position="48"/>
    </location>
</feature>
<reference evidence="2" key="1">
    <citation type="journal article" date="2005" name="Nature">
        <title>The map-based sequence of the rice genome.</title>
        <authorList>
            <consortium name="International rice genome sequencing project (IRGSP)"/>
            <person name="Matsumoto T."/>
            <person name="Wu J."/>
            <person name="Kanamori H."/>
            <person name="Katayose Y."/>
            <person name="Fujisawa M."/>
            <person name="Namiki N."/>
            <person name="Mizuno H."/>
            <person name="Yamamoto K."/>
            <person name="Antonio B.A."/>
            <person name="Baba T."/>
            <person name="Sakata K."/>
            <person name="Nagamura Y."/>
            <person name="Aoki H."/>
            <person name="Arikawa K."/>
            <person name="Arita K."/>
            <person name="Bito T."/>
            <person name="Chiden Y."/>
            <person name="Fujitsuka N."/>
            <person name="Fukunaka R."/>
            <person name="Hamada M."/>
            <person name="Harada C."/>
            <person name="Hayashi A."/>
            <person name="Hijishita S."/>
            <person name="Honda M."/>
            <person name="Hosokawa S."/>
            <person name="Ichikawa Y."/>
            <person name="Idonuma A."/>
            <person name="Iijima M."/>
            <person name="Ikeda M."/>
            <person name="Ikeno M."/>
            <person name="Ito K."/>
            <person name="Ito S."/>
            <person name="Ito T."/>
            <person name="Ito Y."/>
            <person name="Ito Y."/>
            <person name="Iwabuchi A."/>
            <person name="Kamiya K."/>
            <person name="Karasawa W."/>
            <person name="Kurita K."/>
            <person name="Katagiri S."/>
            <person name="Kikuta A."/>
            <person name="Kobayashi H."/>
            <person name="Kobayashi N."/>
            <person name="Machita K."/>
            <person name="Maehara T."/>
            <person name="Masukawa M."/>
            <person name="Mizubayashi T."/>
            <person name="Mukai Y."/>
            <person name="Nagasaki H."/>
            <person name="Nagata Y."/>
            <person name="Naito S."/>
            <person name="Nakashima M."/>
            <person name="Nakama Y."/>
            <person name="Nakamichi Y."/>
            <person name="Nakamura M."/>
            <person name="Meguro A."/>
            <person name="Negishi M."/>
            <person name="Ohta I."/>
            <person name="Ohta T."/>
            <person name="Okamoto M."/>
            <person name="Ono N."/>
            <person name="Saji S."/>
            <person name="Sakaguchi M."/>
            <person name="Sakai K."/>
            <person name="Shibata M."/>
            <person name="Shimokawa T."/>
            <person name="Song J."/>
            <person name="Takazaki Y."/>
            <person name="Terasawa K."/>
            <person name="Tsugane M."/>
            <person name="Tsuji K."/>
            <person name="Ueda S."/>
            <person name="Waki K."/>
            <person name="Yamagata H."/>
            <person name="Yamamoto M."/>
            <person name="Yamamoto S."/>
            <person name="Yamane H."/>
            <person name="Yoshiki S."/>
            <person name="Yoshihara R."/>
            <person name="Yukawa K."/>
            <person name="Zhong H."/>
            <person name="Yano M."/>
            <person name="Yuan Q."/>
            <person name="Ouyang S."/>
            <person name="Liu J."/>
            <person name="Jones K.M."/>
            <person name="Gansberger K."/>
            <person name="Moffat K."/>
            <person name="Hill J."/>
            <person name="Bera J."/>
            <person name="Fadrosh D."/>
            <person name="Jin S."/>
            <person name="Johri S."/>
            <person name="Kim M."/>
            <person name="Overton L."/>
            <person name="Reardon M."/>
            <person name="Tsitrin T."/>
            <person name="Vuong H."/>
            <person name="Weaver B."/>
            <person name="Ciecko A."/>
            <person name="Tallon L."/>
            <person name="Jackson J."/>
            <person name="Pai G."/>
            <person name="Aken S.V."/>
            <person name="Utterback T."/>
            <person name="Reidmuller S."/>
            <person name="Feldblyum T."/>
            <person name="Hsiao J."/>
            <person name="Zismann V."/>
            <person name="Iobst S."/>
            <person name="de Vazeille A.R."/>
            <person name="Buell C.R."/>
            <person name="Ying K."/>
            <person name="Li Y."/>
            <person name="Lu T."/>
            <person name="Huang Y."/>
            <person name="Zhao Q."/>
            <person name="Feng Q."/>
            <person name="Zhang L."/>
            <person name="Zhu J."/>
            <person name="Weng Q."/>
            <person name="Mu J."/>
            <person name="Lu Y."/>
            <person name="Fan D."/>
            <person name="Liu Y."/>
            <person name="Guan J."/>
            <person name="Zhang Y."/>
            <person name="Yu S."/>
            <person name="Liu X."/>
            <person name="Zhang Y."/>
            <person name="Hong G."/>
            <person name="Han B."/>
            <person name="Choisne N."/>
            <person name="Demange N."/>
            <person name="Orjeda G."/>
            <person name="Samain S."/>
            <person name="Cattolico L."/>
            <person name="Pelletier E."/>
            <person name="Couloux A."/>
            <person name="Segurens B."/>
            <person name="Wincker P."/>
            <person name="D'Hont A."/>
            <person name="Scarpelli C."/>
            <person name="Weissenbach J."/>
            <person name="Salanoubat M."/>
            <person name="Quetier F."/>
            <person name="Yu Y."/>
            <person name="Kim H.R."/>
            <person name="Rambo T."/>
            <person name="Currie J."/>
            <person name="Collura K."/>
            <person name="Luo M."/>
            <person name="Yang T."/>
            <person name="Ammiraju J.S.S."/>
            <person name="Engler F."/>
            <person name="Soderlund C."/>
            <person name="Wing R.A."/>
            <person name="Palmer L.E."/>
            <person name="de la Bastide M."/>
            <person name="Spiegel L."/>
            <person name="Nascimento L."/>
            <person name="Zutavern T."/>
            <person name="O'Shaughnessy A."/>
            <person name="Dike S."/>
            <person name="Dedhia N."/>
            <person name="Preston R."/>
            <person name="Balija V."/>
            <person name="McCombie W.R."/>
            <person name="Chow T."/>
            <person name="Chen H."/>
            <person name="Chung M."/>
            <person name="Chen C."/>
            <person name="Shaw J."/>
            <person name="Wu H."/>
            <person name="Hsiao K."/>
            <person name="Chao Y."/>
            <person name="Chu M."/>
            <person name="Cheng C."/>
            <person name="Hour A."/>
            <person name="Lee P."/>
            <person name="Lin S."/>
            <person name="Lin Y."/>
            <person name="Liou J."/>
            <person name="Liu S."/>
            <person name="Hsing Y."/>
            <person name="Raghuvanshi S."/>
            <person name="Mohanty A."/>
            <person name="Bharti A.K."/>
            <person name="Gaur A."/>
            <person name="Gupta V."/>
            <person name="Kumar D."/>
            <person name="Ravi V."/>
            <person name="Vij S."/>
            <person name="Kapur A."/>
            <person name="Khurana P."/>
            <person name="Khurana P."/>
            <person name="Khurana J.P."/>
            <person name="Tyagi A.K."/>
            <person name="Gaikwad K."/>
            <person name="Singh A."/>
            <person name="Dalal V."/>
            <person name="Srivastava S."/>
            <person name="Dixit A."/>
            <person name="Pal A.K."/>
            <person name="Ghazi I.A."/>
            <person name="Yadav M."/>
            <person name="Pandit A."/>
            <person name="Bhargava A."/>
            <person name="Sureshbabu K."/>
            <person name="Batra K."/>
            <person name="Sharma T.R."/>
            <person name="Mohapatra T."/>
            <person name="Singh N.K."/>
            <person name="Messing J."/>
            <person name="Nelson A.B."/>
            <person name="Fuks G."/>
            <person name="Kavchok S."/>
            <person name="Keizer G."/>
            <person name="Linton E."/>
            <person name="Llaca V."/>
            <person name="Song R."/>
            <person name="Tanyolac B."/>
            <person name="Young S."/>
            <person name="Ho-Il K."/>
            <person name="Hahn J.H."/>
            <person name="Sangsakoo G."/>
            <person name="Vanavichit A."/>
            <person name="de Mattos Luiz.A.T."/>
            <person name="Zimmer P.D."/>
            <person name="Malone G."/>
            <person name="Dellagostin O."/>
            <person name="de Oliveira A.C."/>
            <person name="Bevan M."/>
            <person name="Bancroft I."/>
            <person name="Minx P."/>
            <person name="Cordum H."/>
            <person name="Wilson R."/>
            <person name="Cheng Z."/>
            <person name="Jin W."/>
            <person name="Jiang J."/>
            <person name="Leong S.A."/>
            <person name="Iwama H."/>
            <person name="Gojobori T."/>
            <person name="Itoh T."/>
            <person name="Niimura Y."/>
            <person name="Fujii Y."/>
            <person name="Habara T."/>
            <person name="Sakai H."/>
            <person name="Sato Y."/>
            <person name="Wilson G."/>
            <person name="Kumar K."/>
            <person name="McCouch S."/>
            <person name="Juretic N."/>
            <person name="Hoen D."/>
            <person name="Wright S."/>
            <person name="Bruskiewich R."/>
            <person name="Bureau T."/>
            <person name="Miyao A."/>
            <person name="Hirochika H."/>
            <person name="Nishikawa T."/>
            <person name="Kadowaki K."/>
            <person name="Sugiura M."/>
            <person name="Burr B."/>
            <person name="Sasaki T."/>
        </authorList>
    </citation>
    <scope>NUCLEOTIDE SEQUENCE [LARGE SCALE GENOMIC DNA]</scope>
    <source>
        <strain evidence="2">cv. Nipponbare</strain>
    </source>
</reference>
<dbReference type="Proteomes" id="UP000059680">
    <property type="component" value="Chromosome 1"/>
</dbReference>
<accession>A0A0P0V5W4</accession>
<evidence type="ECO:0000313" key="1">
    <source>
        <dbReference type="EMBL" id="BAS73407.1"/>
    </source>
</evidence>
<evidence type="ECO:0000313" key="2">
    <source>
        <dbReference type="Proteomes" id="UP000059680"/>
    </source>
</evidence>
<protein>
    <submittedName>
        <fullName evidence="1">Os01g0646700 protein</fullName>
    </submittedName>
</protein>
<dbReference type="Gramene" id="Os01t0646700-03">
    <property type="protein sequence ID" value="Os01t0646700-03"/>
    <property type="gene ID" value="Os01g0646700"/>
</dbReference>
<dbReference type="AlphaFoldDB" id="A0A0P0V5W4"/>
<reference evidence="1 2" key="3">
    <citation type="journal article" date="2013" name="Rice">
        <title>Improvement of the Oryza sativa Nipponbare reference genome using next generation sequence and optical map data.</title>
        <authorList>
            <person name="Kawahara Y."/>
            <person name="de la Bastide M."/>
            <person name="Hamilton J.P."/>
            <person name="Kanamori H."/>
            <person name="McCombie W.R."/>
            <person name="Ouyang S."/>
            <person name="Schwartz D.C."/>
            <person name="Tanaka T."/>
            <person name="Wu J."/>
            <person name="Zhou S."/>
            <person name="Childs K.L."/>
            <person name="Davidson R.M."/>
            <person name="Lin H."/>
            <person name="Quesada-Ocampo L."/>
            <person name="Vaillancourt B."/>
            <person name="Sakai H."/>
            <person name="Lee S.S."/>
            <person name="Kim J."/>
            <person name="Numa H."/>
            <person name="Itoh T."/>
            <person name="Buell C.R."/>
            <person name="Matsumoto T."/>
        </authorList>
    </citation>
    <scope>NUCLEOTIDE SEQUENCE [LARGE SCALE GENOMIC DNA]</scope>
    <source>
        <strain evidence="2">cv. Nipponbare</strain>
    </source>
</reference>
<organism evidence="1 2">
    <name type="scientific">Oryza sativa subsp. japonica</name>
    <name type="common">Rice</name>
    <dbReference type="NCBI Taxonomy" id="39947"/>
    <lineage>
        <taxon>Eukaryota</taxon>
        <taxon>Viridiplantae</taxon>
        <taxon>Streptophyta</taxon>
        <taxon>Embryophyta</taxon>
        <taxon>Tracheophyta</taxon>
        <taxon>Spermatophyta</taxon>
        <taxon>Magnoliopsida</taxon>
        <taxon>Liliopsida</taxon>
        <taxon>Poales</taxon>
        <taxon>Poaceae</taxon>
        <taxon>BOP clade</taxon>
        <taxon>Oryzoideae</taxon>
        <taxon>Oryzeae</taxon>
        <taxon>Oryzinae</taxon>
        <taxon>Oryza</taxon>
        <taxon>Oryza sativa</taxon>
    </lineage>
</organism>
<proteinExistence type="predicted"/>
<keyword evidence="2" id="KW-1185">Reference proteome</keyword>
<sequence>SAARRGVAGDQERSSQVQDEAIHCYEQIQDEVLTCKLTVISSSFLKQS</sequence>
<name>A0A0P0V5W4_ORYSJ</name>